<keyword evidence="3" id="KW-1133">Transmembrane helix</keyword>
<dbReference type="InterPro" id="IPR050154">
    <property type="entry name" value="UbiB_kinase"/>
</dbReference>
<keyword evidence="3" id="KW-0472">Membrane</keyword>
<evidence type="ECO:0000259" key="4">
    <source>
        <dbReference type="Pfam" id="PF03109"/>
    </source>
</evidence>
<feature type="transmembrane region" description="Helical" evidence="3">
    <location>
        <begin position="643"/>
        <end position="667"/>
    </location>
</feature>
<dbReference type="AlphaFoldDB" id="A0A7W7DA40"/>
<dbReference type="Pfam" id="PF03109">
    <property type="entry name" value="ABC1"/>
    <property type="match status" value="1"/>
</dbReference>
<dbReference type="InterPro" id="IPR011009">
    <property type="entry name" value="Kinase-like_dom_sf"/>
</dbReference>
<reference evidence="5 6" key="1">
    <citation type="submission" date="2020-08" db="EMBL/GenBank/DDBJ databases">
        <title>Sequencing the genomes of 1000 actinobacteria strains.</title>
        <authorList>
            <person name="Klenk H.-P."/>
        </authorList>
    </citation>
    <scope>NUCLEOTIDE SEQUENCE [LARGE SCALE GENOMIC DNA]</scope>
    <source>
        <strain evidence="5 6">DSM 45784</strain>
    </source>
</reference>
<dbReference type="PANTHER" id="PTHR10566:SF113">
    <property type="entry name" value="PROTEIN ACTIVITY OF BC1 COMPLEX KINASE 7, CHLOROPLASTIC"/>
    <property type="match status" value="1"/>
</dbReference>
<dbReference type="SUPFAM" id="SSF56112">
    <property type="entry name" value="Protein kinase-like (PK-like)"/>
    <property type="match status" value="1"/>
</dbReference>
<keyword evidence="6" id="KW-1185">Reference proteome</keyword>
<sequence length="671" mass="72154">MDFVATIVIVVAILVLIGLFSLVARRLLDLRFGLVRAFLAGALAYLLAGPLAQALAGSVPLGSPGITPLWFLILAIACALLAAMTFLAIAEALVPTGSVPGPIELARSLRGRVVRSRRYFAIVRVLVRHGLGPYLRGRRPDVEAPSGRARLARSLRGALDDAGVTFVKLGQILSTRPDLLSPEFIDELTLLRDRAAPAPWDEVESVLAAELPGPVEEVFAEFDRRPLASASIAQVYAARLRSGERVVVKVQRPGIADVVERDLDIMARLAGSLEVRTRWGRALGVRDLVRGFADALREELDFRIETANMTAVAAVSAGTAVRVPAVHAPLCGRRVLVMERLDGTPLGEDPAPSRAHAASGEPAGRPPGRPETTPADAGRAELARTLLDALLRQIMLDGVFHADPHPGNIMLLTDGRLGLLDFGSVGRLDASLRASLQRLLLAMDRGDPLGVSDALLEVVPRPGEIDEPRLERELGRFMARHMNHGPAGGVRMFTDLFRIVSGHGLAVPPEVAAVFRTLATVEGTLTGLAPGFDLIGEARAFAARHFAERRDPAAMRKAATDELAALLPMLRRLPRRVERIVGAAEQGRLTVNVRLLADERDRRHVTGMLHQVLLTVLAATTGLMAVLLLGVESGPKVTGAVTLYQLFAYNLLVVAAVLALRVLVLIFRRDP</sequence>
<comment type="similarity">
    <text evidence="1">Belongs to the protein kinase superfamily. ADCK protein kinase family.</text>
</comment>
<feature type="transmembrane region" description="Helical" evidence="3">
    <location>
        <begin position="6"/>
        <end position="25"/>
    </location>
</feature>
<comment type="caution">
    <text evidence="5">The sequence shown here is derived from an EMBL/GenBank/DDBJ whole genome shotgun (WGS) entry which is preliminary data.</text>
</comment>
<accession>A0A7W7DA40</accession>
<keyword evidence="5" id="KW-0830">Ubiquinone</keyword>
<proteinExistence type="inferred from homology"/>
<evidence type="ECO:0000313" key="5">
    <source>
        <dbReference type="EMBL" id="MBB4702769.1"/>
    </source>
</evidence>
<feature type="transmembrane region" description="Helical" evidence="3">
    <location>
        <begin position="612"/>
        <end position="631"/>
    </location>
</feature>
<evidence type="ECO:0000256" key="1">
    <source>
        <dbReference type="ARBA" id="ARBA00009670"/>
    </source>
</evidence>
<feature type="domain" description="ABC1 atypical kinase-like" evidence="4">
    <location>
        <begin position="191"/>
        <end position="448"/>
    </location>
</feature>
<dbReference type="EMBL" id="JACHND010000001">
    <property type="protein sequence ID" value="MBB4702769.1"/>
    <property type="molecule type" value="Genomic_DNA"/>
</dbReference>
<gene>
    <name evidence="5" type="ORF">BJ982_004313</name>
</gene>
<protein>
    <submittedName>
        <fullName evidence="5">Ubiquinone biosynthesis protein</fullName>
    </submittedName>
</protein>
<dbReference type="CDD" id="cd05121">
    <property type="entry name" value="ABC1_ADCK3-like"/>
    <property type="match status" value="1"/>
</dbReference>
<evidence type="ECO:0000313" key="6">
    <source>
        <dbReference type="Proteomes" id="UP000542210"/>
    </source>
</evidence>
<evidence type="ECO:0000256" key="2">
    <source>
        <dbReference type="SAM" id="MobiDB-lite"/>
    </source>
</evidence>
<keyword evidence="3" id="KW-0812">Transmembrane</keyword>
<dbReference type="InterPro" id="IPR004147">
    <property type="entry name" value="ABC1_dom"/>
</dbReference>
<dbReference type="Proteomes" id="UP000542210">
    <property type="component" value="Unassembled WGS sequence"/>
</dbReference>
<feature type="region of interest" description="Disordered" evidence="2">
    <location>
        <begin position="343"/>
        <end position="376"/>
    </location>
</feature>
<evidence type="ECO:0000256" key="3">
    <source>
        <dbReference type="SAM" id="Phobius"/>
    </source>
</evidence>
<feature type="transmembrane region" description="Helical" evidence="3">
    <location>
        <begin position="68"/>
        <end position="90"/>
    </location>
</feature>
<dbReference type="RefSeq" id="WP_203958917.1">
    <property type="nucleotide sequence ID" value="NZ_BOOV01000005.1"/>
</dbReference>
<organism evidence="5 6">
    <name type="scientific">Sphaerisporangium siamense</name>
    <dbReference type="NCBI Taxonomy" id="795645"/>
    <lineage>
        <taxon>Bacteria</taxon>
        <taxon>Bacillati</taxon>
        <taxon>Actinomycetota</taxon>
        <taxon>Actinomycetes</taxon>
        <taxon>Streptosporangiales</taxon>
        <taxon>Streptosporangiaceae</taxon>
        <taxon>Sphaerisporangium</taxon>
    </lineage>
</organism>
<dbReference type="PANTHER" id="PTHR10566">
    <property type="entry name" value="CHAPERONE-ACTIVITY OF BC1 COMPLEX CABC1 -RELATED"/>
    <property type="match status" value="1"/>
</dbReference>
<feature type="transmembrane region" description="Helical" evidence="3">
    <location>
        <begin position="37"/>
        <end position="56"/>
    </location>
</feature>
<name>A0A7W7DA40_9ACTN</name>